<dbReference type="FunCoup" id="Q01X07">
    <property type="interactions" value="19"/>
</dbReference>
<dbReference type="STRING" id="234267.Acid_4849"/>
<proteinExistence type="inferred from homology"/>
<dbReference type="InterPro" id="IPR013785">
    <property type="entry name" value="Aldolase_TIM"/>
</dbReference>
<dbReference type="OrthoDB" id="9808591at2"/>
<dbReference type="PROSITE" id="PS51918">
    <property type="entry name" value="RADICAL_SAM"/>
    <property type="match status" value="1"/>
</dbReference>
<dbReference type="Pfam" id="PF13186">
    <property type="entry name" value="SPASM"/>
    <property type="match status" value="1"/>
</dbReference>
<comment type="similarity">
    <text evidence="7">Belongs to the radical SAM superfamily. Anaerobic sulfatase-maturating enzyme family.</text>
</comment>
<dbReference type="Gene3D" id="3.20.20.70">
    <property type="entry name" value="Aldolase class I"/>
    <property type="match status" value="1"/>
</dbReference>
<dbReference type="SFLD" id="SFLDG01072">
    <property type="entry name" value="dehydrogenase_like"/>
    <property type="match status" value="1"/>
</dbReference>
<evidence type="ECO:0000313" key="9">
    <source>
        <dbReference type="EMBL" id="ABJ85808.1"/>
    </source>
</evidence>
<name>Q01X07_SOLUE</name>
<evidence type="ECO:0000256" key="7">
    <source>
        <dbReference type="ARBA" id="ARBA00023601"/>
    </source>
</evidence>
<dbReference type="Pfam" id="PF04055">
    <property type="entry name" value="Radical_SAM"/>
    <property type="match status" value="1"/>
</dbReference>
<dbReference type="CDD" id="cd01335">
    <property type="entry name" value="Radical_SAM"/>
    <property type="match status" value="1"/>
</dbReference>
<sequence length="420" mass="47623">MSVTPELPKVWPRNAPSSIHVLAKPTGAICNLDCKYCFFLSKETLYPGSKFRMAEDTLEAYVKQVIESQQSSHVTIAWQGGEPTLMGLDFFRQASVLARKHLRRGATLEHTIQTNGILLDREWCEFLRENSFLVGLSIDGPEAMHDAYRVDKSGAPTFSHVMRAARLMQQHQVEFNVLCTVHDANVGHAAEVYRFFRDEVKTQFMQFIPIVERSTMELLEIANAGWGDQNRRRPLYTQDGALVTERTVRPEAWGRFLIELFDEWIAHDVGDVFIQLFESALASWLGLPPSLCIFAETCGNALALEHNGDLYSCDHFVEPRFHLGNIKQQHLVQMAASDRQRAFGALKRDTLPRYCRECEVRFACNGECPRNRFVDTPDGEPGLNYLCAGYKAFFKHVDRPMKLMAALLREGKDASGIMAA</sequence>
<keyword evidence="6" id="KW-0411">Iron-sulfur</keyword>
<keyword evidence="5" id="KW-0408">Iron</keyword>
<dbReference type="SFLD" id="SFLDG01067">
    <property type="entry name" value="SPASM/twitch_domain_containing"/>
    <property type="match status" value="1"/>
</dbReference>
<keyword evidence="3" id="KW-0949">S-adenosyl-L-methionine</keyword>
<dbReference type="NCBIfam" id="TIGR04085">
    <property type="entry name" value="rSAM_more_4Fe4S"/>
    <property type="match status" value="1"/>
</dbReference>
<keyword evidence="2" id="KW-0004">4Fe-4S</keyword>
<feature type="domain" description="Radical SAM core" evidence="8">
    <location>
        <begin position="13"/>
        <end position="255"/>
    </location>
</feature>
<dbReference type="InterPro" id="IPR058240">
    <property type="entry name" value="rSAM_sf"/>
</dbReference>
<dbReference type="SFLD" id="SFLDG01386">
    <property type="entry name" value="main_SPASM_domain-containing"/>
    <property type="match status" value="1"/>
</dbReference>
<dbReference type="eggNOG" id="COG0641">
    <property type="taxonomic scope" value="Bacteria"/>
</dbReference>
<dbReference type="SFLD" id="SFLDF00285">
    <property type="entry name" value="anaerobic_Ser-type_sulfatase-m"/>
    <property type="match status" value="1"/>
</dbReference>
<dbReference type="InterPro" id="IPR023885">
    <property type="entry name" value="4Fe4S-binding_SPASM_dom"/>
</dbReference>
<keyword evidence="4" id="KW-0479">Metal-binding</keyword>
<comment type="cofactor">
    <cofactor evidence="1">
        <name>[4Fe-4S] cluster</name>
        <dbReference type="ChEBI" id="CHEBI:49883"/>
    </cofactor>
</comment>
<dbReference type="SFLD" id="SFLDS00029">
    <property type="entry name" value="Radical_SAM"/>
    <property type="match status" value="1"/>
</dbReference>
<dbReference type="InterPro" id="IPR007197">
    <property type="entry name" value="rSAM"/>
</dbReference>
<dbReference type="InParanoid" id="Q01X07"/>
<dbReference type="PANTHER" id="PTHR43273:SF3">
    <property type="entry name" value="ANAEROBIC SULFATASE-MATURATING ENZYME HOMOLOG ASLB-RELATED"/>
    <property type="match status" value="1"/>
</dbReference>
<dbReference type="InterPro" id="IPR034491">
    <property type="entry name" value="Anaerob_Ser_sulfatase-maturase"/>
</dbReference>
<dbReference type="NCBIfam" id="TIGR03942">
    <property type="entry name" value="sulfatase_rSAM"/>
    <property type="match status" value="1"/>
</dbReference>
<dbReference type="InterPro" id="IPR023867">
    <property type="entry name" value="Sulphatase_maturase_rSAM"/>
</dbReference>
<dbReference type="GO" id="GO:0046872">
    <property type="term" value="F:metal ion binding"/>
    <property type="evidence" value="ECO:0007669"/>
    <property type="project" value="UniProtKB-KW"/>
</dbReference>
<gene>
    <name evidence="9" type="ordered locus">Acid_4849</name>
</gene>
<evidence type="ECO:0000256" key="4">
    <source>
        <dbReference type="ARBA" id="ARBA00022723"/>
    </source>
</evidence>
<dbReference type="EMBL" id="CP000473">
    <property type="protein sequence ID" value="ABJ85808.1"/>
    <property type="molecule type" value="Genomic_DNA"/>
</dbReference>
<evidence type="ECO:0000256" key="2">
    <source>
        <dbReference type="ARBA" id="ARBA00022485"/>
    </source>
</evidence>
<dbReference type="PANTHER" id="PTHR43273">
    <property type="entry name" value="ANAEROBIC SULFATASE-MATURATING ENZYME HOMOLOG ASLB-RELATED"/>
    <property type="match status" value="1"/>
</dbReference>
<dbReference type="GO" id="GO:0016491">
    <property type="term" value="F:oxidoreductase activity"/>
    <property type="evidence" value="ECO:0007669"/>
    <property type="project" value="InterPro"/>
</dbReference>
<dbReference type="KEGG" id="sus:Acid_4849"/>
<evidence type="ECO:0000256" key="3">
    <source>
        <dbReference type="ARBA" id="ARBA00022691"/>
    </source>
</evidence>
<dbReference type="AlphaFoldDB" id="Q01X07"/>
<evidence type="ECO:0000256" key="5">
    <source>
        <dbReference type="ARBA" id="ARBA00023004"/>
    </source>
</evidence>
<evidence type="ECO:0000256" key="1">
    <source>
        <dbReference type="ARBA" id="ARBA00001966"/>
    </source>
</evidence>
<dbReference type="InterPro" id="IPR047207">
    <property type="entry name" value="SPASM_anSME"/>
</dbReference>
<organism evidence="9">
    <name type="scientific">Solibacter usitatus (strain Ellin6076)</name>
    <dbReference type="NCBI Taxonomy" id="234267"/>
    <lineage>
        <taxon>Bacteria</taxon>
        <taxon>Pseudomonadati</taxon>
        <taxon>Acidobacteriota</taxon>
        <taxon>Terriglobia</taxon>
        <taxon>Bryobacterales</taxon>
        <taxon>Solibacteraceae</taxon>
        <taxon>Candidatus Solibacter</taxon>
    </lineage>
</organism>
<accession>Q01X07</accession>
<evidence type="ECO:0000256" key="6">
    <source>
        <dbReference type="ARBA" id="ARBA00023014"/>
    </source>
</evidence>
<dbReference type="HOGENOM" id="CLU_009273_10_0_0"/>
<evidence type="ECO:0000259" key="8">
    <source>
        <dbReference type="PROSITE" id="PS51918"/>
    </source>
</evidence>
<reference evidence="9" key="1">
    <citation type="submission" date="2006-10" db="EMBL/GenBank/DDBJ databases">
        <title>Complete sequence of Solibacter usitatus Ellin6076.</title>
        <authorList>
            <consortium name="US DOE Joint Genome Institute"/>
            <person name="Copeland A."/>
            <person name="Lucas S."/>
            <person name="Lapidus A."/>
            <person name="Barry K."/>
            <person name="Detter J.C."/>
            <person name="Glavina del Rio T."/>
            <person name="Hammon N."/>
            <person name="Israni S."/>
            <person name="Dalin E."/>
            <person name="Tice H."/>
            <person name="Pitluck S."/>
            <person name="Thompson L.S."/>
            <person name="Brettin T."/>
            <person name="Bruce D."/>
            <person name="Han C."/>
            <person name="Tapia R."/>
            <person name="Gilna P."/>
            <person name="Schmutz J."/>
            <person name="Larimer F."/>
            <person name="Land M."/>
            <person name="Hauser L."/>
            <person name="Kyrpides N."/>
            <person name="Mikhailova N."/>
            <person name="Janssen P.H."/>
            <person name="Kuske C.R."/>
            <person name="Richardson P."/>
        </authorList>
    </citation>
    <scope>NUCLEOTIDE SEQUENCE</scope>
    <source>
        <strain evidence="9">Ellin6076</strain>
    </source>
</reference>
<protein>
    <submittedName>
        <fullName evidence="9">Radical SAM domain protein</fullName>
    </submittedName>
</protein>
<dbReference type="SFLD" id="SFLDG01384">
    <property type="entry name" value="thioether_bond_formation_requi"/>
    <property type="match status" value="1"/>
</dbReference>
<dbReference type="SUPFAM" id="SSF102114">
    <property type="entry name" value="Radical SAM enzymes"/>
    <property type="match status" value="1"/>
</dbReference>
<dbReference type="CDD" id="cd21120">
    <property type="entry name" value="SPASM_anSME"/>
    <property type="match status" value="1"/>
</dbReference>
<dbReference type="GO" id="GO:0051539">
    <property type="term" value="F:4 iron, 4 sulfur cluster binding"/>
    <property type="evidence" value="ECO:0007669"/>
    <property type="project" value="UniProtKB-KW"/>
</dbReference>